<dbReference type="PANTHER" id="PTHR11893">
    <property type="entry name" value="INNEXIN"/>
    <property type="match status" value="1"/>
</dbReference>
<dbReference type="AlphaFoldDB" id="A0A8B6G642"/>
<feature type="transmembrane region" description="Helical" evidence="9">
    <location>
        <begin position="102"/>
        <end position="119"/>
    </location>
</feature>
<evidence type="ECO:0000256" key="8">
    <source>
        <dbReference type="ARBA" id="ARBA00023303"/>
    </source>
</evidence>
<evidence type="ECO:0000313" key="11">
    <source>
        <dbReference type="Proteomes" id="UP000596742"/>
    </source>
</evidence>
<keyword evidence="4 9" id="KW-0812">Transmembrane</keyword>
<evidence type="ECO:0000256" key="7">
    <source>
        <dbReference type="ARBA" id="ARBA00023136"/>
    </source>
</evidence>
<keyword evidence="3" id="KW-1003">Cell membrane</keyword>
<keyword evidence="5 9" id="KW-1133">Transmembrane helix</keyword>
<evidence type="ECO:0000256" key="5">
    <source>
        <dbReference type="ARBA" id="ARBA00022989"/>
    </source>
</evidence>
<accession>A0A8B6G642</accession>
<keyword evidence="8 9" id="KW-0407">Ion channel</keyword>
<feature type="transmembrane region" description="Helical" evidence="9">
    <location>
        <begin position="291"/>
        <end position="314"/>
    </location>
</feature>
<comment type="similarity">
    <text evidence="9">Belongs to the pannexin family.</text>
</comment>
<keyword evidence="2 9" id="KW-0813">Transport</keyword>
<dbReference type="EMBL" id="UYJE01007936">
    <property type="protein sequence ID" value="VDI59313.1"/>
    <property type="molecule type" value="Genomic_DNA"/>
</dbReference>
<evidence type="ECO:0000256" key="3">
    <source>
        <dbReference type="ARBA" id="ARBA00022475"/>
    </source>
</evidence>
<dbReference type="PROSITE" id="PS51013">
    <property type="entry name" value="PANNEXIN"/>
    <property type="match status" value="1"/>
</dbReference>
<proteinExistence type="inferred from homology"/>
<dbReference type="Proteomes" id="UP000596742">
    <property type="component" value="Unassembled WGS sequence"/>
</dbReference>
<keyword evidence="11" id="KW-1185">Reference proteome</keyword>
<evidence type="ECO:0000256" key="9">
    <source>
        <dbReference type="RuleBase" id="RU010713"/>
    </source>
</evidence>
<dbReference type="PANTHER" id="PTHR11893:SF36">
    <property type="entry name" value="INNEXIN-5"/>
    <property type="match status" value="1"/>
</dbReference>
<dbReference type="GO" id="GO:0005886">
    <property type="term" value="C:plasma membrane"/>
    <property type="evidence" value="ECO:0007669"/>
    <property type="project" value="UniProtKB-SubCell"/>
</dbReference>
<keyword evidence="6 9" id="KW-0406">Ion transport</keyword>
<dbReference type="OrthoDB" id="5867527at2759"/>
<reference evidence="10" key="1">
    <citation type="submission" date="2018-11" db="EMBL/GenBank/DDBJ databases">
        <authorList>
            <person name="Alioto T."/>
            <person name="Alioto T."/>
        </authorList>
    </citation>
    <scope>NUCLEOTIDE SEQUENCE</scope>
</reference>
<dbReference type="InterPro" id="IPR000990">
    <property type="entry name" value="Innexin"/>
</dbReference>
<dbReference type="Pfam" id="PF00876">
    <property type="entry name" value="Innexin"/>
    <property type="match status" value="1"/>
</dbReference>
<name>A0A8B6G642_MYTGA</name>
<evidence type="ECO:0000256" key="4">
    <source>
        <dbReference type="ARBA" id="ARBA00022692"/>
    </source>
</evidence>
<organism evidence="10 11">
    <name type="scientific">Mytilus galloprovincialis</name>
    <name type="common">Mediterranean mussel</name>
    <dbReference type="NCBI Taxonomy" id="29158"/>
    <lineage>
        <taxon>Eukaryota</taxon>
        <taxon>Metazoa</taxon>
        <taxon>Spiralia</taxon>
        <taxon>Lophotrochozoa</taxon>
        <taxon>Mollusca</taxon>
        <taxon>Bivalvia</taxon>
        <taxon>Autobranchia</taxon>
        <taxon>Pteriomorphia</taxon>
        <taxon>Mytilida</taxon>
        <taxon>Mytiloidea</taxon>
        <taxon>Mytilidae</taxon>
        <taxon>Mytilinae</taxon>
        <taxon>Mytilus</taxon>
    </lineage>
</organism>
<feature type="transmembrane region" description="Helical" evidence="9">
    <location>
        <begin position="195"/>
        <end position="220"/>
    </location>
</feature>
<evidence type="ECO:0000256" key="1">
    <source>
        <dbReference type="ARBA" id="ARBA00004651"/>
    </source>
</evidence>
<dbReference type="PRINTS" id="PR01262">
    <property type="entry name" value="INNEXIN"/>
</dbReference>
<protein>
    <recommendedName>
        <fullName evidence="9">Innexin</fullName>
    </recommendedName>
</protein>
<sequence length="412" mass="48310">MGALEDLKDHGGKIFKVGLTDDSRIHLLNRLYCVVVLIVFVVIVSAKQYVGEPIQCWCPAVFEKSHVAYTNNYCWVANTYYVDFESSLPIEREIRVDKEIEYYQWVPLIFLLQALLFYMPRMVWKRFGGGSYINVKQILRRADEAVFMTHSERNEALNDIAMYLDKYIKVRNCISSPYKKMETVKTKMASAGVHYGNYLCFLFMVTSFLYLANAVAQIILVDAFLGNDFKTLGFHFLKSLFSGKSFEDHLRFPRVTFCDLDVRQMTNVQTWTVQCSLPINLFNEKIFCINWMMLVSMVLINGTNFLYNLVAIFLPFRNRNYVRKFLDMEGIRDGRPEETPEYEETLQQNFVFEYLRHDGVFLIWFVSNKTNQVIASEIVIKLWKNYVKSERFKEQNKGLGIEMKRNNEASNT</sequence>
<feature type="transmembrane region" description="Helical" evidence="9">
    <location>
        <begin position="31"/>
        <end position="50"/>
    </location>
</feature>
<comment type="function">
    <text evidence="9">Structural component of the gap junctions.</text>
</comment>
<dbReference type="GO" id="GO:0005921">
    <property type="term" value="C:gap junction"/>
    <property type="evidence" value="ECO:0007669"/>
    <property type="project" value="UniProtKB-UniRule"/>
</dbReference>
<dbReference type="GO" id="GO:0034220">
    <property type="term" value="P:monoatomic ion transmembrane transport"/>
    <property type="evidence" value="ECO:0007669"/>
    <property type="project" value="UniProtKB-KW"/>
</dbReference>
<evidence type="ECO:0000256" key="2">
    <source>
        <dbReference type="ARBA" id="ARBA00022448"/>
    </source>
</evidence>
<evidence type="ECO:0000256" key="6">
    <source>
        <dbReference type="ARBA" id="ARBA00023065"/>
    </source>
</evidence>
<evidence type="ECO:0000313" key="10">
    <source>
        <dbReference type="EMBL" id="VDI59313.1"/>
    </source>
</evidence>
<comment type="subcellular location">
    <subcellularLocation>
        <location evidence="1 9">Cell membrane</location>
        <topology evidence="1 9">Multi-pass membrane protein</topology>
    </subcellularLocation>
</comment>
<gene>
    <name evidence="9" type="primary">inx</name>
    <name evidence="10" type="ORF">MGAL_10B043874</name>
</gene>
<comment type="caution">
    <text evidence="10">The sequence shown here is derived from an EMBL/GenBank/DDBJ whole genome shotgun (WGS) entry which is preliminary data.</text>
</comment>
<keyword evidence="7 9" id="KW-0472">Membrane</keyword>